<feature type="domain" description="Cyclin-like" evidence="6">
    <location>
        <begin position="286"/>
        <end position="367"/>
    </location>
</feature>
<proteinExistence type="inferred from homology"/>
<evidence type="ECO:0000313" key="8">
    <source>
        <dbReference type="EMBL" id="KAK1744339.1"/>
    </source>
</evidence>
<comment type="caution">
    <text evidence="8">The sequence shown here is derived from an EMBL/GenBank/DDBJ whole genome shotgun (WGS) entry which is preliminary data.</text>
</comment>
<evidence type="ECO:0000256" key="4">
    <source>
        <dbReference type="RuleBase" id="RU000383"/>
    </source>
</evidence>
<dbReference type="InterPro" id="IPR006671">
    <property type="entry name" value="Cyclin_N"/>
</dbReference>
<keyword evidence="3" id="KW-0131">Cell cycle</keyword>
<feature type="domain" description="Cyclin-like" evidence="6">
    <location>
        <begin position="189"/>
        <end position="273"/>
    </location>
</feature>
<feature type="compositionally biased region" description="Low complexity" evidence="5">
    <location>
        <begin position="56"/>
        <end position="91"/>
    </location>
</feature>
<dbReference type="AlphaFoldDB" id="A0AAD8YD96"/>
<gene>
    <name evidence="8" type="ORF">QTG54_004872</name>
</gene>
<organism evidence="8 9">
    <name type="scientific">Skeletonema marinoi</name>
    <dbReference type="NCBI Taxonomy" id="267567"/>
    <lineage>
        <taxon>Eukaryota</taxon>
        <taxon>Sar</taxon>
        <taxon>Stramenopiles</taxon>
        <taxon>Ochrophyta</taxon>
        <taxon>Bacillariophyta</taxon>
        <taxon>Coscinodiscophyceae</taxon>
        <taxon>Thalassiosirophycidae</taxon>
        <taxon>Thalassiosirales</taxon>
        <taxon>Skeletonemataceae</taxon>
        <taxon>Skeletonema</taxon>
        <taxon>Skeletonema marinoi-dohrnii complex</taxon>
    </lineage>
</organism>
<dbReference type="Pfam" id="PF02984">
    <property type="entry name" value="Cyclin_C"/>
    <property type="match status" value="1"/>
</dbReference>
<evidence type="ECO:0000256" key="5">
    <source>
        <dbReference type="SAM" id="MobiDB-lite"/>
    </source>
</evidence>
<evidence type="ECO:0000313" key="9">
    <source>
        <dbReference type="Proteomes" id="UP001224775"/>
    </source>
</evidence>
<dbReference type="InterPro" id="IPR046965">
    <property type="entry name" value="Cyclin_A/B-like"/>
</dbReference>
<dbReference type="GO" id="GO:0051301">
    <property type="term" value="P:cell division"/>
    <property type="evidence" value="ECO:0007669"/>
    <property type="project" value="UniProtKB-KW"/>
</dbReference>
<dbReference type="EMBL" id="JATAAI010000007">
    <property type="protein sequence ID" value="KAK1744339.1"/>
    <property type="molecule type" value="Genomic_DNA"/>
</dbReference>
<dbReference type="SMART" id="SM00385">
    <property type="entry name" value="CYCLIN"/>
    <property type="match status" value="2"/>
</dbReference>
<dbReference type="PIRSF" id="PIRSF001771">
    <property type="entry name" value="Cyclin_A_B_D_E"/>
    <property type="match status" value="1"/>
</dbReference>
<keyword evidence="2 4" id="KW-0195">Cyclin</keyword>
<dbReference type="InterPro" id="IPR036915">
    <property type="entry name" value="Cyclin-like_sf"/>
</dbReference>
<accession>A0AAD8YD96</accession>
<dbReference type="Gene3D" id="1.10.472.10">
    <property type="entry name" value="Cyclin-like"/>
    <property type="match status" value="2"/>
</dbReference>
<dbReference type="InterPro" id="IPR039361">
    <property type="entry name" value="Cyclin"/>
</dbReference>
<dbReference type="Proteomes" id="UP001224775">
    <property type="component" value="Unassembled WGS sequence"/>
</dbReference>
<evidence type="ECO:0000256" key="1">
    <source>
        <dbReference type="ARBA" id="ARBA00022618"/>
    </source>
</evidence>
<dbReference type="InterPro" id="IPR013763">
    <property type="entry name" value="Cyclin-like_dom"/>
</dbReference>
<dbReference type="GO" id="GO:0016538">
    <property type="term" value="F:cyclin-dependent protein serine/threonine kinase regulator activity"/>
    <property type="evidence" value="ECO:0007669"/>
    <property type="project" value="InterPro"/>
</dbReference>
<keyword evidence="9" id="KW-1185">Reference proteome</keyword>
<evidence type="ECO:0000259" key="7">
    <source>
        <dbReference type="SMART" id="SM01332"/>
    </source>
</evidence>
<dbReference type="CDD" id="cd20507">
    <property type="entry name" value="CYCLIN_CCNB1-like_rpt1"/>
    <property type="match status" value="1"/>
</dbReference>
<name>A0AAD8YD96_9STRA</name>
<dbReference type="GO" id="GO:0044772">
    <property type="term" value="P:mitotic cell cycle phase transition"/>
    <property type="evidence" value="ECO:0007669"/>
    <property type="project" value="InterPro"/>
</dbReference>
<evidence type="ECO:0000256" key="3">
    <source>
        <dbReference type="ARBA" id="ARBA00023306"/>
    </source>
</evidence>
<feature type="region of interest" description="Disordered" evidence="5">
    <location>
        <begin position="54"/>
        <end position="91"/>
    </location>
</feature>
<evidence type="ECO:0000259" key="6">
    <source>
        <dbReference type="SMART" id="SM00385"/>
    </source>
</evidence>
<sequence>MPPLHQQPFSSNHTIAAADNSSTIYPVTTTMMNQQQATNNRSEHAGRFALRDVSNRRAAGNGAAKAGGKPNVRSRSTSTTATTASTSEQSTTITHIRFNSDEGFEVSNRRNNIAPIISQDDSAFGDSYQYSGPADKIDDRDADDPLCVTSYVQDMYQHFRSKEAFTTACPEYMDNQQFIDQRMRSILVDWLVEVHLKFKLVPETLYLVVNLIDRYLAKKEVTRSKLQLVGVTALFIATKYEEIYPPELRDLVYICDRAYSKVEIIEMEETILKTLEYQVTIPSAHAFLVRYLKAGHADKTIVQLSCYILDGTLQCYKLLGFLPSELASAAVLIARKTLGRNPWSPTLLKYAQYREEDIVPVARAILEEKAAVSSELNAVIRKYSRSVYGCVANIDLPSVNDL</sequence>
<dbReference type="SUPFAM" id="SSF47954">
    <property type="entry name" value="Cyclin-like"/>
    <property type="match status" value="2"/>
</dbReference>
<evidence type="ECO:0000256" key="2">
    <source>
        <dbReference type="ARBA" id="ARBA00023127"/>
    </source>
</evidence>
<dbReference type="PANTHER" id="PTHR10177">
    <property type="entry name" value="CYCLINS"/>
    <property type="match status" value="1"/>
</dbReference>
<comment type="similarity">
    <text evidence="4">Belongs to the cyclin family.</text>
</comment>
<dbReference type="InterPro" id="IPR004367">
    <property type="entry name" value="Cyclin_C-dom"/>
</dbReference>
<keyword evidence="1" id="KW-0132">Cell division</keyword>
<feature type="domain" description="Cyclin C-terminal" evidence="7">
    <location>
        <begin position="282"/>
        <end position="397"/>
    </location>
</feature>
<dbReference type="SMART" id="SM01332">
    <property type="entry name" value="Cyclin_C"/>
    <property type="match status" value="1"/>
</dbReference>
<dbReference type="FunFam" id="1.10.472.10:FF:000001">
    <property type="entry name" value="G2/mitotic-specific cyclin"/>
    <property type="match status" value="1"/>
</dbReference>
<dbReference type="Pfam" id="PF00134">
    <property type="entry name" value="Cyclin_N"/>
    <property type="match status" value="1"/>
</dbReference>
<reference evidence="8" key="1">
    <citation type="submission" date="2023-06" db="EMBL/GenBank/DDBJ databases">
        <title>Survivors Of The Sea: Transcriptome response of Skeletonema marinoi to long-term dormancy.</title>
        <authorList>
            <person name="Pinder M.I.M."/>
            <person name="Kourtchenko O."/>
            <person name="Robertson E.K."/>
            <person name="Larsson T."/>
            <person name="Maumus F."/>
            <person name="Osuna-Cruz C.M."/>
            <person name="Vancaester E."/>
            <person name="Stenow R."/>
            <person name="Vandepoele K."/>
            <person name="Ploug H."/>
            <person name="Bruchert V."/>
            <person name="Godhe A."/>
            <person name="Topel M."/>
        </authorList>
    </citation>
    <scope>NUCLEOTIDE SEQUENCE</scope>
    <source>
        <strain evidence="8">R05AC</strain>
    </source>
</reference>
<protein>
    <submittedName>
        <fullName evidence="8">Cyclin family protein</fullName>
    </submittedName>
</protein>